<dbReference type="InterPro" id="IPR036915">
    <property type="entry name" value="Cyclin-like_sf"/>
</dbReference>
<dbReference type="GO" id="GO:0005886">
    <property type="term" value="C:plasma membrane"/>
    <property type="evidence" value="ECO:0007669"/>
    <property type="project" value="TreeGrafter"/>
</dbReference>
<dbReference type="Pfam" id="PF16212">
    <property type="entry name" value="PhoLip_ATPase_C"/>
    <property type="match status" value="1"/>
</dbReference>
<keyword evidence="6" id="KW-1185">Reference proteome</keyword>
<gene>
    <name evidence="5" type="ORF">LSALG_LOCUS22103</name>
</gene>
<protein>
    <recommendedName>
        <fullName evidence="4">P-type ATPase C-terminal domain-containing protein</fullName>
    </recommendedName>
</protein>
<dbReference type="GO" id="GO:0140326">
    <property type="term" value="F:ATPase-coupled intramembrane lipid transporter activity"/>
    <property type="evidence" value="ECO:0007669"/>
    <property type="project" value="TreeGrafter"/>
</dbReference>
<evidence type="ECO:0000256" key="1">
    <source>
        <dbReference type="ARBA" id="ARBA00004141"/>
    </source>
</evidence>
<proteinExistence type="predicted"/>
<dbReference type="EMBL" id="OX465080">
    <property type="protein sequence ID" value="CAI9282467.1"/>
    <property type="molecule type" value="Genomic_DNA"/>
</dbReference>
<keyword evidence="3" id="KW-0460">Magnesium</keyword>
<organism evidence="5 6">
    <name type="scientific">Lactuca saligna</name>
    <name type="common">Willowleaf lettuce</name>
    <dbReference type="NCBI Taxonomy" id="75948"/>
    <lineage>
        <taxon>Eukaryota</taxon>
        <taxon>Viridiplantae</taxon>
        <taxon>Streptophyta</taxon>
        <taxon>Embryophyta</taxon>
        <taxon>Tracheophyta</taxon>
        <taxon>Spermatophyta</taxon>
        <taxon>Magnoliopsida</taxon>
        <taxon>eudicotyledons</taxon>
        <taxon>Gunneridae</taxon>
        <taxon>Pentapetalae</taxon>
        <taxon>asterids</taxon>
        <taxon>campanulids</taxon>
        <taxon>Asterales</taxon>
        <taxon>Asteraceae</taxon>
        <taxon>Cichorioideae</taxon>
        <taxon>Cichorieae</taxon>
        <taxon>Lactucinae</taxon>
        <taxon>Lactuca</taxon>
    </lineage>
</organism>
<dbReference type="PANTHER" id="PTHR24092:SF200">
    <property type="entry name" value="PHOSPHOLIPID-TRANSPORTING ATPASE"/>
    <property type="match status" value="1"/>
</dbReference>
<dbReference type="InterPro" id="IPR023214">
    <property type="entry name" value="HAD_sf"/>
</dbReference>
<dbReference type="SUPFAM" id="SSF47954">
    <property type="entry name" value="Cyclin-like"/>
    <property type="match status" value="1"/>
</dbReference>
<feature type="domain" description="P-type ATPase C-terminal" evidence="4">
    <location>
        <begin position="21"/>
        <end position="61"/>
    </location>
</feature>
<dbReference type="Gene3D" id="3.40.50.1000">
    <property type="entry name" value="HAD superfamily/HAD-like"/>
    <property type="match status" value="1"/>
</dbReference>
<accession>A0AA35YYY9</accession>
<name>A0AA35YYY9_LACSI</name>
<sequence length="237" mass="26633">MIQEADIGIGISGVEGMQAIMSSDISIAQFRFLEQLLLVHGHWSYRIISSMLKILMPHRFILDSLYPPTNIVTLCIICRFSFSNRNYSSTVSSVCNSFISLLLHHQFAIVETLIFHHQQLTTVSYNKGSSCCVFSPSRLVQDVGMSDATQLTWGLVNDMYKMDLILVHSPHLIGLACIYVASMLKEIENDAWFEDLRVDMNMRGEAKLLTKDWEGAIVADIKSVAKISPRILGVGFK</sequence>
<evidence type="ECO:0000256" key="3">
    <source>
        <dbReference type="ARBA" id="ARBA00022842"/>
    </source>
</evidence>
<dbReference type="PANTHER" id="PTHR24092">
    <property type="entry name" value="PROBABLE PHOSPHOLIPID-TRANSPORTING ATPASE"/>
    <property type="match status" value="1"/>
</dbReference>
<reference evidence="5" key="1">
    <citation type="submission" date="2023-04" db="EMBL/GenBank/DDBJ databases">
        <authorList>
            <person name="Vijverberg K."/>
            <person name="Xiong W."/>
            <person name="Schranz E."/>
        </authorList>
    </citation>
    <scope>NUCLEOTIDE SEQUENCE</scope>
</reference>
<dbReference type="InterPro" id="IPR032630">
    <property type="entry name" value="P_typ_ATPase_c"/>
</dbReference>
<evidence type="ECO:0000313" key="6">
    <source>
        <dbReference type="Proteomes" id="UP001177003"/>
    </source>
</evidence>
<evidence type="ECO:0000259" key="4">
    <source>
        <dbReference type="Pfam" id="PF16212"/>
    </source>
</evidence>
<dbReference type="Proteomes" id="UP001177003">
    <property type="component" value="Chromosome 4"/>
</dbReference>
<dbReference type="GO" id="GO:0045332">
    <property type="term" value="P:phospholipid translocation"/>
    <property type="evidence" value="ECO:0007669"/>
    <property type="project" value="TreeGrafter"/>
</dbReference>
<dbReference type="GO" id="GO:0046872">
    <property type="term" value="F:metal ion binding"/>
    <property type="evidence" value="ECO:0007669"/>
    <property type="project" value="UniProtKB-KW"/>
</dbReference>
<dbReference type="AlphaFoldDB" id="A0AA35YYY9"/>
<evidence type="ECO:0000313" key="5">
    <source>
        <dbReference type="EMBL" id="CAI9282467.1"/>
    </source>
</evidence>
<keyword evidence="2" id="KW-0479">Metal-binding</keyword>
<dbReference type="Gene3D" id="1.10.472.10">
    <property type="entry name" value="Cyclin-like"/>
    <property type="match status" value="1"/>
</dbReference>
<evidence type="ECO:0000256" key="2">
    <source>
        <dbReference type="ARBA" id="ARBA00022723"/>
    </source>
</evidence>
<comment type="subcellular location">
    <subcellularLocation>
        <location evidence="1">Membrane</location>
        <topology evidence="1">Multi-pass membrane protein</topology>
    </subcellularLocation>
</comment>